<comment type="caution">
    <text evidence="3">The sequence shown here is derived from an EMBL/GenBank/DDBJ whole genome shotgun (WGS) entry which is preliminary data.</text>
</comment>
<dbReference type="GeneID" id="94829552"/>
<keyword evidence="4" id="KW-1185">Reference proteome</keyword>
<keyword evidence="2" id="KW-1133">Transmembrane helix</keyword>
<reference evidence="3" key="1">
    <citation type="submission" date="2016-10" db="EMBL/GenBank/DDBJ databases">
        <authorList>
            <person name="Benchimol M."/>
            <person name="Almeida L.G."/>
            <person name="Vasconcelos A.T."/>
            <person name="Perreira-Neves A."/>
            <person name="Rosa I.A."/>
            <person name="Tasca T."/>
            <person name="Bogo M.R."/>
            <person name="de Souza W."/>
        </authorList>
    </citation>
    <scope>NUCLEOTIDE SEQUENCE [LARGE SCALE GENOMIC DNA]</scope>
    <source>
        <strain evidence="3">K</strain>
    </source>
</reference>
<dbReference type="AlphaFoldDB" id="A0A1J4JFH4"/>
<sequence>MIGLKRILQRLIEFSFFLCKPYFDLNDDLFMKLFYFFLFSTFSKLSSVCGNVIGDYDVSSYGASTFNMIDAVFHSVFLFHSEVFDTAFANEYAPYGLILLVGSVYNLNPSIDLSTYDINFEWVQIMYDKVRLTLTTPPAVTLKIRDGQVKNLSIIDTTVTIVDKVNVQTLELSHETVITNPENIACDHYSLYFSKSVIFEFMGLKLYGDFSCQDTTMNISLGKKIISVSSLNSGGVSIDSVTVNIPSIEFNWMTVDIPSSIERCSFEITPNDGVEELTRVEFEFEELSSIPNVYGDVVFAGWQDINFKSQSKPTISFLDDTLMNIINPPDSVLVQQYQRNGYSIIYQSIITIEEAYICYNYCQLGVKSTHERLLVYVNDEDEIKHWISSIDNTITDNVYIYSPVPIGANNSLSLIGIPKLTNLYIEGDLYKAEDGTIDYSSWSVDVDDSVTVENLIIAKCVFNANGLSKMQVNSLSMQDNGIIKGRINVQNAYVNFNEFTRSFDSITLEKLNLRINLTSNGELTYDTRGWEFTTSDGKSDIIVLSSSTAVANSVYFHIYTNGTFTILLTLRRSDIKSIKGLEFTVYPGLSRSNFLLSEPELEMPLNTLLSSKSNENSNLLEKDLLMEHGIHRNWKWHQLTDIYQVDFLFNTDSWVDNRIGECSMIFISQKMSYVTVNEATVPDNFIITILSSQGNVDPSNDKNITETNSTETLEYEEKNLRINLIIGIVIPAIVIFCGIIIFVVMHVMKSKKDSNEENSQLIPDEQHEETDQAKNT</sequence>
<accession>A0A1J4JFH4</accession>
<keyword evidence="2" id="KW-0812">Transmembrane</keyword>
<evidence type="ECO:0000313" key="4">
    <source>
        <dbReference type="Proteomes" id="UP000179807"/>
    </source>
</evidence>
<dbReference type="Proteomes" id="UP000179807">
    <property type="component" value="Unassembled WGS sequence"/>
</dbReference>
<evidence type="ECO:0000256" key="1">
    <source>
        <dbReference type="SAM" id="MobiDB-lite"/>
    </source>
</evidence>
<dbReference type="RefSeq" id="XP_068350554.1">
    <property type="nucleotide sequence ID" value="XM_068494848.1"/>
</dbReference>
<keyword evidence="2" id="KW-0472">Membrane</keyword>
<proteinExistence type="predicted"/>
<feature type="region of interest" description="Disordered" evidence="1">
    <location>
        <begin position="754"/>
        <end position="776"/>
    </location>
</feature>
<organism evidence="3 4">
    <name type="scientific">Tritrichomonas foetus</name>
    <dbReference type="NCBI Taxonomy" id="1144522"/>
    <lineage>
        <taxon>Eukaryota</taxon>
        <taxon>Metamonada</taxon>
        <taxon>Parabasalia</taxon>
        <taxon>Tritrichomonadida</taxon>
        <taxon>Tritrichomonadidae</taxon>
        <taxon>Tritrichomonas</taxon>
    </lineage>
</organism>
<evidence type="ECO:0000313" key="3">
    <source>
        <dbReference type="EMBL" id="OHS97417.1"/>
    </source>
</evidence>
<name>A0A1J4JFH4_9EUKA</name>
<protein>
    <submittedName>
        <fullName evidence="3">Uncharacterized protein</fullName>
    </submittedName>
</protein>
<gene>
    <name evidence="3" type="ORF">TRFO_09395</name>
</gene>
<dbReference type="VEuPathDB" id="TrichDB:TRFO_09395"/>
<feature type="transmembrane region" description="Helical" evidence="2">
    <location>
        <begin position="724"/>
        <end position="745"/>
    </location>
</feature>
<evidence type="ECO:0000256" key="2">
    <source>
        <dbReference type="SAM" id="Phobius"/>
    </source>
</evidence>
<dbReference type="EMBL" id="MLAK01001115">
    <property type="protein sequence ID" value="OHS97417.1"/>
    <property type="molecule type" value="Genomic_DNA"/>
</dbReference>